<dbReference type="InterPro" id="IPR007863">
    <property type="entry name" value="Peptidase_M16_C"/>
</dbReference>
<feature type="domain" description="Peptidase M16 C-terminal" evidence="2">
    <location>
        <begin position="169"/>
        <end position="337"/>
    </location>
</feature>
<gene>
    <name evidence="3" type="ORF">Poly24_23710</name>
</gene>
<dbReference type="GO" id="GO:0046872">
    <property type="term" value="F:metal ion binding"/>
    <property type="evidence" value="ECO:0007669"/>
    <property type="project" value="InterPro"/>
</dbReference>
<name>A0A518JSZ0_9BACT</name>
<dbReference type="PANTHER" id="PTHR11851">
    <property type="entry name" value="METALLOPROTEASE"/>
    <property type="match status" value="1"/>
</dbReference>
<dbReference type="EMBL" id="CP036348">
    <property type="protein sequence ID" value="QDV68659.1"/>
    <property type="molecule type" value="Genomic_DNA"/>
</dbReference>
<dbReference type="InterPro" id="IPR050361">
    <property type="entry name" value="MPP/UQCRC_Complex"/>
</dbReference>
<dbReference type="InterPro" id="IPR011765">
    <property type="entry name" value="Pept_M16_N"/>
</dbReference>
<dbReference type="KEGG" id="rcf:Poly24_23710"/>
<sequence length="411" mass="45340">MPYETTLHHTFDNGLVLLGEKMPWLRSAAFAFMLPAGCRFESPDRLGLAGFVNEMIQRGAGNYSSRDLVAVQDNLGLDRSSSISTAHGSFGGSMPAESLLPALSLYADIVLRPHLPGDQIDDARQMCLQELAAAEDDLPQTLMNRLKQMHFGEVLGRNSLGDEAGLMAIDADDLRGFYQQHYQPRGAMLSVAGNFEWDEVRAHVESLFGNWKPTDPMPELAIDGRSGYEPIEHPSQQTHLGIAFPAVSYGDPDYYPMRASVGVLSDGMSSRLFTRVREERGLCYTISAGCHSTREGGGVFCYAGTTAERAQETLDVTLQELQAIADGVEEGELERLKVRIQSSLIMEQESSASRASAIVSDWYLLGRVQSRDELQQKIDALTTADLVDYWKRNPPRDLRIVTVGPEPLQVP</sequence>
<evidence type="ECO:0000259" key="2">
    <source>
        <dbReference type="Pfam" id="PF05193"/>
    </source>
</evidence>
<dbReference type="AlphaFoldDB" id="A0A518JSZ0"/>
<evidence type="ECO:0000313" key="4">
    <source>
        <dbReference type="Proteomes" id="UP000315082"/>
    </source>
</evidence>
<protein>
    <submittedName>
        <fullName evidence="3">Peptidase M16 inactive domain protein</fullName>
    </submittedName>
</protein>
<dbReference type="InterPro" id="IPR011249">
    <property type="entry name" value="Metalloenz_LuxS/M16"/>
</dbReference>
<reference evidence="3 4" key="1">
    <citation type="submission" date="2019-02" db="EMBL/GenBank/DDBJ databases">
        <title>Deep-cultivation of Planctomycetes and their phenomic and genomic characterization uncovers novel biology.</title>
        <authorList>
            <person name="Wiegand S."/>
            <person name="Jogler M."/>
            <person name="Boedeker C."/>
            <person name="Pinto D."/>
            <person name="Vollmers J."/>
            <person name="Rivas-Marin E."/>
            <person name="Kohn T."/>
            <person name="Peeters S.H."/>
            <person name="Heuer A."/>
            <person name="Rast P."/>
            <person name="Oberbeckmann S."/>
            <person name="Bunk B."/>
            <person name="Jeske O."/>
            <person name="Meyerdierks A."/>
            <person name="Storesund J.E."/>
            <person name="Kallscheuer N."/>
            <person name="Luecker S."/>
            <person name="Lage O.M."/>
            <person name="Pohl T."/>
            <person name="Merkel B.J."/>
            <person name="Hornburger P."/>
            <person name="Mueller R.-W."/>
            <person name="Bruemmer F."/>
            <person name="Labrenz M."/>
            <person name="Spormann A.M."/>
            <person name="Op den Camp H."/>
            <person name="Overmann J."/>
            <person name="Amann R."/>
            <person name="Jetten M.S.M."/>
            <person name="Mascher T."/>
            <person name="Medema M.H."/>
            <person name="Devos D.P."/>
            <person name="Kaster A.-K."/>
            <person name="Ovreas L."/>
            <person name="Rohde M."/>
            <person name="Galperin M.Y."/>
            <person name="Jogler C."/>
        </authorList>
    </citation>
    <scope>NUCLEOTIDE SEQUENCE [LARGE SCALE GENOMIC DNA]</scope>
    <source>
        <strain evidence="3 4">Poly24</strain>
    </source>
</reference>
<dbReference type="Pfam" id="PF05193">
    <property type="entry name" value="Peptidase_M16_C"/>
    <property type="match status" value="1"/>
</dbReference>
<dbReference type="SUPFAM" id="SSF63411">
    <property type="entry name" value="LuxS/MPP-like metallohydrolase"/>
    <property type="match status" value="2"/>
</dbReference>
<evidence type="ECO:0000313" key="3">
    <source>
        <dbReference type="EMBL" id="QDV68659.1"/>
    </source>
</evidence>
<accession>A0A518JSZ0</accession>
<dbReference type="RefSeq" id="WP_231753586.1">
    <property type="nucleotide sequence ID" value="NZ_CP036348.1"/>
</dbReference>
<dbReference type="Gene3D" id="3.30.830.10">
    <property type="entry name" value="Metalloenzyme, LuxS/M16 peptidase-like"/>
    <property type="match status" value="2"/>
</dbReference>
<feature type="domain" description="Peptidase M16 N-terminal" evidence="1">
    <location>
        <begin position="26"/>
        <end position="152"/>
    </location>
</feature>
<dbReference type="PANTHER" id="PTHR11851:SF219">
    <property type="entry name" value="HYPOTHETICAL ZINC PROTEASE"/>
    <property type="match status" value="1"/>
</dbReference>
<keyword evidence="4" id="KW-1185">Reference proteome</keyword>
<evidence type="ECO:0000259" key="1">
    <source>
        <dbReference type="Pfam" id="PF00675"/>
    </source>
</evidence>
<organism evidence="3 4">
    <name type="scientific">Rosistilla carotiformis</name>
    <dbReference type="NCBI Taxonomy" id="2528017"/>
    <lineage>
        <taxon>Bacteria</taxon>
        <taxon>Pseudomonadati</taxon>
        <taxon>Planctomycetota</taxon>
        <taxon>Planctomycetia</taxon>
        <taxon>Pirellulales</taxon>
        <taxon>Pirellulaceae</taxon>
        <taxon>Rosistilla</taxon>
    </lineage>
</organism>
<proteinExistence type="predicted"/>
<dbReference type="Proteomes" id="UP000315082">
    <property type="component" value="Chromosome"/>
</dbReference>
<dbReference type="Pfam" id="PF00675">
    <property type="entry name" value="Peptidase_M16"/>
    <property type="match status" value="1"/>
</dbReference>